<dbReference type="KEGG" id="ovi:T265_07506"/>
<dbReference type="Gene3D" id="3.40.50.720">
    <property type="entry name" value="NAD(P)-binding Rossmann-like Domain"/>
    <property type="match status" value="1"/>
</dbReference>
<proteinExistence type="predicted"/>
<sequence>MLRFVGSPVTVVKVAAIGERIRSSRQLVLTETEVDRESQAVTGPRIISLSLKDHGMSGKLSGYICLVTGASRGLGKAIAVALGEAGATVYITGRTVDCSSNGSEHYTSGLKETARLIEAAGGKAIAVAVDHSDDSQVAGLFARIRREQCGRLDVLVNNAFSASSYLVAEASLDTVYWEPMTTLRSPSEEWDLINRVGLRNAYTCCVLATRMMVECRSNMNAGSCHTSTLENNVNEKACLKSVMSNPLPTGVIVNISSYGGMERIFNVAFCAGKSALDRMSMEMARDLKKRGVDVAVLSLLPGLVKTETLVAALESGQVPQLLSTAMNAGLGLPPEVPGRVVANLVGQSRAALINQSGRCLFGEELARQFAIKLPNRRYPLSRRAVKTILLMAGWTRLACLVPSFVKIPRWALLIWCSNFR</sequence>
<dbReference type="EMBL" id="KL596792">
    <property type="protein sequence ID" value="KER24942.1"/>
    <property type="molecule type" value="Genomic_DNA"/>
</dbReference>
<name>A0A074ZGY6_OPIVI</name>
<dbReference type="CTD" id="20321685"/>
<keyword evidence="2" id="KW-1185">Reference proteome</keyword>
<evidence type="ECO:0008006" key="3">
    <source>
        <dbReference type="Google" id="ProtNLM"/>
    </source>
</evidence>
<dbReference type="OrthoDB" id="1933717at2759"/>
<evidence type="ECO:0000313" key="1">
    <source>
        <dbReference type="EMBL" id="KER24942.1"/>
    </source>
</evidence>
<protein>
    <recommendedName>
        <fullName evidence="3">Oxidoreductase, short chain dehydrogenase/reductase family protein</fullName>
    </recommendedName>
</protein>
<accession>A0A074ZGY6</accession>
<dbReference type="RefSeq" id="XP_009171307.1">
    <property type="nucleotide sequence ID" value="XM_009173043.1"/>
</dbReference>
<dbReference type="GeneID" id="20321685"/>
<dbReference type="Proteomes" id="UP000054324">
    <property type="component" value="Unassembled WGS sequence"/>
</dbReference>
<dbReference type="Pfam" id="PF00106">
    <property type="entry name" value="adh_short"/>
    <property type="match status" value="2"/>
</dbReference>
<evidence type="ECO:0000313" key="2">
    <source>
        <dbReference type="Proteomes" id="UP000054324"/>
    </source>
</evidence>
<dbReference type="STRING" id="6198.A0A074ZGY6"/>
<dbReference type="InterPro" id="IPR002347">
    <property type="entry name" value="SDR_fam"/>
</dbReference>
<dbReference type="PRINTS" id="PR00081">
    <property type="entry name" value="GDHRDH"/>
</dbReference>
<dbReference type="PANTHER" id="PTHR44147:SF2">
    <property type="entry name" value="DEHYDROGENASE_REDUCTASE SDR FAMILY MEMBER 1"/>
    <property type="match status" value="1"/>
</dbReference>
<gene>
    <name evidence="1" type="ORF">T265_07506</name>
</gene>
<dbReference type="PANTHER" id="PTHR44147">
    <property type="entry name" value="DEHYDROGENASE/REDUCTASE SDR FAMILY MEMBER 1"/>
    <property type="match status" value="1"/>
</dbReference>
<dbReference type="SUPFAM" id="SSF51735">
    <property type="entry name" value="NAD(P)-binding Rossmann-fold domains"/>
    <property type="match status" value="1"/>
</dbReference>
<organism evidence="1 2">
    <name type="scientific">Opisthorchis viverrini</name>
    <name type="common">Southeast Asian liver fluke</name>
    <dbReference type="NCBI Taxonomy" id="6198"/>
    <lineage>
        <taxon>Eukaryota</taxon>
        <taxon>Metazoa</taxon>
        <taxon>Spiralia</taxon>
        <taxon>Lophotrochozoa</taxon>
        <taxon>Platyhelminthes</taxon>
        <taxon>Trematoda</taxon>
        <taxon>Digenea</taxon>
        <taxon>Opisthorchiida</taxon>
        <taxon>Opisthorchiata</taxon>
        <taxon>Opisthorchiidae</taxon>
        <taxon>Opisthorchis</taxon>
    </lineage>
</organism>
<reference evidence="1 2" key="1">
    <citation type="submission" date="2013-11" db="EMBL/GenBank/DDBJ databases">
        <title>Opisthorchis viverrini - life in the bile duct.</title>
        <authorList>
            <person name="Young N.D."/>
            <person name="Nagarajan N."/>
            <person name="Lin S.J."/>
            <person name="Korhonen P.K."/>
            <person name="Jex A.R."/>
            <person name="Hall R.S."/>
            <person name="Safavi-Hemami H."/>
            <person name="Kaewkong W."/>
            <person name="Bertrand D."/>
            <person name="Gao S."/>
            <person name="Seet Q."/>
            <person name="Wongkham S."/>
            <person name="Teh B.T."/>
            <person name="Wongkham C."/>
            <person name="Intapan P.M."/>
            <person name="Maleewong W."/>
            <person name="Yang X."/>
            <person name="Hu M."/>
            <person name="Wang Z."/>
            <person name="Hofmann A."/>
            <person name="Sternberg P.W."/>
            <person name="Tan P."/>
            <person name="Wang J."/>
            <person name="Gasser R.B."/>
        </authorList>
    </citation>
    <scope>NUCLEOTIDE SEQUENCE [LARGE SCALE GENOMIC DNA]</scope>
</reference>
<dbReference type="InterPro" id="IPR036291">
    <property type="entry name" value="NAD(P)-bd_dom_sf"/>
</dbReference>
<dbReference type="AlphaFoldDB" id="A0A074ZGY6"/>